<dbReference type="PANTHER" id="PTHR12243:SF67">
    <property type="entry name" value="COREPRESSOR OF PANGOLIN, ISOFORM A-RELATED"/>
    <property type="match status" value="1"/>
</dbReference>
<name>A0A151J438_9HYME</name>
<dbReference type="Pfam" id="PF10545">
    <property type="entry name" value="MADF_DNA_bdg"/>
    <property type="match status" value="1"/>
</dbReference>
<dbReference type="PROSITE" id="PS51029">
    <property type="entry name" value="MADF"/>
    <property type="match status" value="1"/>
</dbReference>
<proteinExistence type="predicted"/>
<feature type="domain" description="MADF" evidence="1">
    <location>
        <begin position="31"/>
        <end position="122"/>
    </location>
</feature>
<protein>
    <recommendedName>
        <fullName evidence="1">MADF domain-containing protein</fullName>
    </recommendedName>
</protein>
<dbReference type="SMART" id="SM00595">
    <property type="entry name" value="MADF"/>
    <property type="match status" value="1"/>
</dbReference>
<evidence type="ECO:0000313" key="2">
    <source>
        <dbReference type="EMBL" id="KYN17173.1"/>
    </source>
</evidence>
<dbReference type="InterPro" id="IPR039353">
    <property type="entry name" value="TF_Adf1"/>
</dbReference>
<dbReference type="Proteomes" id="UP000078492">
    <property type="component" value="Unassembled WGS sequence"/>
</dbReference>
<dbReference type="GO" id="GO:0005634">
    <property type="term" value="C:nucleus"/>
    <property type="evidence" value="ECO:0007669"/>
    <property type="project" value="TreeGrafter"/>
</dbReference>
<organism evidence="2 3">
    <name type="scientific">Trachymyrmex cornetzi</name>
    <dbReference type="NCBI Taxonomy" id="471704"/>
    <lineage>
        <taxon>Eukaryota</taxon>
        <taxon>Metazoa</taxon>
        <taxon>Ecdysozoa</taxon>
        <taxon>Arthropoda</taxon>
        <taxon>Hexapoda</taxon>
        <taxon>Insecta</taxon>
        <taxon>Pterygota</taxon>
        <taxon>Neoptera</taxon>
        <taxon>Endopterygota</taxon>
        <taxon>Hymenoptera</taxon>
        <taxon>Apocrita</taxon>
        <taxon>Aculeata</taxon>
        <taxon>Formicoidea</taxon>
        <taxon>Formicidae</taxon>
        <taxon>Myrmicinae</taxon>
        <taxon>Trachymyrmex</taxon>
    </lineage>
</organism>
<gene>
    <name evidence="2" type="ORF">ALC57_10546</name>
</gene>
<reference evidence="2 3" key="1">
    <citation type="submission" date="2015-09" db="EMBL/GenBank/DDBJ databases">
        <title>Trachymyrmex cornetzi WGS genome.</title>
        <authorList>
            <person name="Nygaard S."/>
            <person name="Hu H."/>
            <person name="Boomsma J."/>
            <person name="Zhang G."/>
        </authorList>
    </citation>
    <scope>NUCLEOTIDE SEQUENCE [LARGE SCALE GENOMIC DNA]</scope>
    <source>
        <strain evidence="2">Tcor2-1</strain>
        <tissue evidence="2">Whole body</tissue>
    </source>
</reference>
<accession>A0A151J438</accession>
<evidence type="ECO:0000259" key="1">
    <source>
        <dbReference type="PROSITE" id="PS51029"/>
    </source>
</evidence>
<dbReference type="PANTHER" id="PTHR12243">
    <property type="entry name" value="MADF DOMAIN TRANSCRIPTION FACTOR"/>
    <property type="match status" value="1"/>
</dbReference>
<dbReference type="InterPro" id="IPR006578">
    <property type="entry name" value="MADF-dom"/>
</dbReference>
<dbReference type="GO" id="GO:0005667">
    <property type="term" value="C:transcription regulator complex"/>
    <property type="evidence" value="ECO:0007669"/>
    <property type="project" value="TreeGrafter"/>
</dbReference>
<sequence length="153" mass="18133">MSDHNDYFTYADESQNESQILISSKEDEDALLIYLVKGYPHLYNKESRDFKDTLKKNNSWEEIAKILDAKVSDCQTRWLRLRERYSREKKLREIDTRSGSGNVTRQTFPLYDQMNFLYKFVKSRKSITNISRLAKESYPINVPSEKIGKFVND</sequence>
<evidence type="ECO:0000313" key="3">
    <source>
        <dbReference type="Proteomes" id="UP000078492"/>
    </source>
</evidence>
<dbReference type="AlphaFoldDB" id="A0A151J438"/>
<dbReference type="GO" id="GO:0006357">
    <property type="term" value="P:regulation of transcription by RNA polymerase II"/>
    <property type="evidence" value="ECO:0007669"/>
    <property type="project" value="TreeGrafter"/>
</dbReference>
<dbReference type="EMBL" id="KQ980214">
    <property type="protein sequence ID" value="KYN17173.1"/>
    <property type="molecule type" value="Genomic_DNA"/>
</dbReference>
<keyword evidence="3" id="KW-1185">Reference proteome</keyword>